<proteinExistence type="predicted"/>
<accession>A0A8T0HE85</accession>
<evidence type="ECO:0000313" key="2">
    <source>
        <dbReference type="EMBL" id="KAG0569873.1"/>
    </source>
</evidence>
<organism evidence="2 3">
    <name type="scientific">Ceratodon purpureus</name>
    <name type="common">Fire moss</name>
    <name type="synonym">Dicranum purpureum</name>
    <dbReference type="NCBI Taxonomy" id="3225"/>
    <lineage>
        <taxon>Eukaryota</taxon>
        <taxon>Viridiplantae</taxon>
        <taxon>Streptophyta</taxon>
        <taxon>Embryophyta</taxon>
        <taxon>Bryophyta</taxon>
        <taxon>Bryophytina</taxon>
        <taxon>Bryopsida</taxon>
        <taxon>Dicranidae</taxon>
        <taxon>Pseudoditrichales</taxon>
        <taxon>Ditrichaceae</taxon>
        <taxon>Ceratodon</taxon>
    </lineage>
</organism>
<comment type="caution">
    <text evidence="2">The sequence shown here is derived from an EMBL/GenBank/DDBJ whole genome shotgun (WGS) entry which is preliminary data.</text>
</comment>
<keyword evidence="3" id="KW-1185">Reference proteome</keyword>
<dbReference type="Proteomes" id="UP000822688">
    <property type="component" value="Chromosome 6"/>
</dbReference>
<evidence type="ECO:0000256" key="1">
    <source>
        <dbReference type="SAM" id="MobiDB-lite"/>
    </source>
</evidence>
<feature type="region of interest" description="Disordered" evidence="1">
    <location>
        <begin position="1"/>
        <end position="35"/>
    </location>
</feature>
<dbReference type="EMBL" id="CM026427">
    <property type="protein sequence ID" value="KAG0569873.1"/>
    <property type="molecule type" value="Genomic_DNA"/>
</dbReference>
<sequence>MWGFRDHGAAAATPLSPSLSLSPLSHTAQASRPKPVTTPKVDIIYSAHIFCSFKSTYSGDGYTFAISREENSVTLGGKGSKTVSVKIFCHWCTLEWLGSKI</sequence>
<dbReference type="AlphaFoldDB" id="A0A8T0HE85"/>
<evidence type="ECO:0000313" key="3">
    <source>
        <dbReference type="Proteomes" id="UP000822688"/>
    </source>
</evidence>
<feature type="compositionally biased region" description="Low complexity" evidence="1">
    <location>
        <begin position="14"/>
        <end position="25"/>
    </location>
</feature>
<reference evidence="2 3" key="1">
    <citation type="submission" date="2020-06" db="EMBL/GenBank/DDBJ databases">
        <title>WGS assembly of Ceratodon purpureus strain R40.</title>
        <authorList>
            <person name="Carey S.B."/>
            <person name="Jenkins J."/>
            <person name="Shu S."/>
            <person name="Lovell J.T."/>
            <person name="Sreedasyam A."/>
            <person name="Maumus F."/>
            <person name="Tiley G.P."/>
            <person name="Fernandez-Pozo N."/>
            <person name="Barry K."/>
            <person name="Chen C."/>
            <person name="Wang M."/>
            <person name="Lipzen A."/>
            <person name="Daum C."/>
            <person name="Saski C.A."/>
            <person name="Payton A.C."/>
            <person name="Mcbreen J.C."/>
            <person name="Conrad R.E."/>
            <person name="Kollar L.M."/>
            <person name="Olsson S."/>
            <person name="Huttunen S."/>
            <person name="Landis J.B."/>
            <person name="Wickett N.J."/>
            <person name="Johnson M.G."/>
            <person name="Rensing S.A."/>
            <person name="Grimwood J."/>
            <person name="Schmutz J."/>
            <person name="Mcdaniel S.F."/>
        </authorList>
    </citation>
    <scope>NUCLEOTIDE SEQUENCE [LARGE SCALE GENOMIC DNA]</scope>
    <source>
        <strain evidence="2 3">R40</strain>
    </source>
</reference>
<protein>
    <submittedName>
        <fullName evidence="2">Uncharacterized protein</fullName>
    </submittedName>
</protein>
<name>A0A8T0HE85_CERPU</name>
<gene>
    <name evidence="2" type="ORF">KC19_6G122600</name>
</gene>